<dbReference type="HAMAP" id="MF_00201">
    <property type="entry name" value="RecO"/>
    <property type="match status" value="1"/>
</dbReference>
<keyword evidence="11" id="KW-1185">Reference proteome</keyword>
<dbReference type="GO" id="GO:0043590">
    <property type="term" value="C:bacterial nucleoid"/>
    <property type="evidence" value="ECO:0007669"/>
    <property type="project" value="TreeGrafter"/>
</dbReference>
<dbReference type="SUPFAM" id="SSF50249">
    <property type="entry name" value="Nucleic acid-binding proteins"/>
    <property type="match status" value="1"/>
</dbReference>
<dbReference type="PANTHER" id="PTHR33991">
    <property type="entry name" value="DNA REPAIR PROTEIN RECO"/>
    <property type="match status" value="1"/>
</dbReference>
<dbReference type="EMBL" id="CP015249">
    <property type="protein sequence ID" value="ANB16535.1"/>
    <property type="molecule type" value="Genomic_DNA"/>
</dbReference>
<dbReference type="KEGG" id="dko:I596_498"/>
<dbReference type="RefSeq" id="WP_067643595.1">
    <property type="nucleotide sequence ID" value="NZ_CP015249.1"/>
</dbReference>
<dbReference type="PANTHER" id="PTHR33991:SF1">
    <property type="entry name" value="DNA REPAIR PROTEIN RECO"/>
    <property type="match status" value="1"/>
</dbReference>
<name>A0A167GGP6_9GAMM</name>
<evidence type="ECO:0000313" key="11">
    <source>
        <dbReference type="Proteomes" id="UP000076830"/>
    </source>
</evidence>
<keyword evidence="5 8" id="KW-0233">DNA recombination</keyword>
<dbReference type="SUPFAM" id="SSF57863">
    <property type="entry name" value="ArfGap/RecO-like zinc finger"/>
    <property type="match status" value="1"/>
</dbReference>
<keyword evidence="6 8" id="KW-0234">DNA repair</keyword>
<protein>
    <recommendedName>
        <fullName evidence="3 8">DNA repair protein RecO</fullName>
    </recommendedName>
    <alternativeName>
        <fullName evidence="7 8">Recombination protein O</fullName>
    </alternativeName>
</protein>
<dbReference type="InterPro" id="IPR037278">
    <property type="entry name" value="ARFGAP/RecO"/>
</dbReference>
<proteinExistence type="inferred from homology"/>
<dbReference type="InterPro" id="IPR042242">
    <property type="entry name" value="RecO_C"/>
</dbReference>
<evidence type="ECO:0000256" key="2">
    <source>
        <dbReference type="ARBA" id="ARBA00007452"/>
    </source>
</evidence>
<reference evidence="10 11" key="1">
    <citation type="submission" date="2016-04" db="EMBL/GenBank/DDBJ databases">
        <title>Complete genome sequence of Dokdonella koreensis DS-123T.</title>
        <authorList>
            <person name="Kim J.F."/>
            <person name="Lee H."/>
            <person name="Kwak M.-J."/>
        </authorList>
    </citation>
    <scope>NUCLEOTIDE SEQUENCE [LARGE SCALE GENOMIC DNA]</scope>
    <source>
        <strain evidence="10 11">DS-123</strain>
    </source>
</reference>
<gene>
    <name evidence="8" type="primary">recO</name>
    <name evidence="10" type="ORF">I596_498</name>
</gene>
<dbReference type="PATRIC" id="fig|1300342.3.peg.487"/>
<evidence type="ECO:0000259" key="9">
    <source>
        <dbReference type="Pfam" id="PF11967"/>
    </source>
</evidence>
<evidence type="ECO:0000256" key="7">
    <source>
        <dbReference type="ARBA" id="ARBA00033409"/>
    </source>
</evidence>
<dbReference type="AlphaFoldDB" id="A0A167GGP6"/>
<dbReference type="Pfam" id="PF02565">
    <property type="entry name" value="RecO_C"/>
    <property type="match status" value="1"/>
</dbReference>
<evidence type="ECO:0000256" key="4">
    <source>
        <dbReference type="ARBA" id="ARBA00022763"/>
    </source>
</evidence>
<dbReference type="GO" id="GO:0006302">
    <property type="term" value="P:double-strand break repair"/>
    <property type="evidence" value="ECO:0007669"/>
    <property type="project" value="TreeGrafter"/>
</dbReference>
<keyword evidence="4 8" id="KW-0227">DNA damage</keyword>
<evidence type="ECO:0000256" key="8">
    <source>
        <dbReference type="HAMAP-Rule" id="MF_00201"/>
    </source>
</evidence>
<accession>A0A167GGP6</accession>
<evidence type="ECO:0000256" key="6">
    <source>
        <dbReference type="ARBA" id="ARBA00023204"/>
    </source>
</evidence>
<feature type="domain" description="DNA replication/recombination mediator RecO N-terminal" evidence="9">
    <location>
        <begin position="7"/>
        <end position="78"/>
    </location>
</feature>
<dbReference type="GO" id="GO:0006310">
    <property type="term" value="P:DNA recombination"/>
    <property type="evidence" value="ECO:0007669"/>
    <property type="project" value="UniProtKB-UniRule"/>
</dbReference>
<evidence type="ECO:0000256" key="5">
    <source>
        <dbReference type="ARBA" id="ARBA00023172"/>
    </source>
</evidence>
<dbReference type="STRING" id="1300342.I596_498"/>
<dbReference type="OrthoDB" id="9804792at2"/>
<dbReference type="InterPro" id="IPR012340">
    <property type="entry name" value="NA-bd_OB-fold"/>
</dbReference>
<dbReference type="Gene3D" id="2.40.50.140">
    <property type="entry name" value="Nucleic acid-binding proteins"/>
    <property type="match status" value="1"/>
</dbReference>
<comment type="similarity">
    <text evidence="2 8">Belongs to the RecO family.</text>
</comment>
<organism evidence="10 11">
    <name type="scientific">Dokdonella koreensis DS-123</name>
    <dbReference type="NCBI Taxonomy" id="1300342"/>
    <lineage>
        <taxon>Bacteria</taxon>
        <taxon>Pseudomonadati</taxon>
        <taxon>Pseudomonadota</taxon>
        <taxon>Gammaproteobacteria</taxon>
        <taxon>Lysobacterales</taxon>
        <taxon>Rhodanobacteraceae</taxon>
        <taxon>Dokdonella</taxon>
    </lineage>
</organism>
<dbReference type="InterPro" id="IPR022572">
    <property type="entry name" value="DNA_rep/recomb_RecO_N"/>
</dbReference>
<evidence type="ECO:0000313" key="10">
    <source>
        <dbReference type="EMBL" id="ANB16535.1"/>
    </source>
</evidence>
<dbReference type="InterPro" id="IPR003717">
    <property type="entry name" value="RecO"/>
</dbReference>
<evidence type="ECO:0000256" key="3">
    <source>
        <dbReference type="ARBA" id="ARBA00021310"/>
    </source>
</evidence>
<sequence>MQRIEGQSAFIVHARPYRETSLLIECLTRDHGRVGLIARGVRRERTRLPRGLLQPLQALRIDWIARGELGTLTAVEPAAAPARYVGEPLLAAMYVNELVLRLVGRGDPHATAFERYADCLRRLTTAEPVAWTLRRFERDLLSDLGYALVLTTSGGAGAPIDAQADYAYDPEAGPRPWRGETGGLRVGGGSLLALAQDRLPDAEGLEQLRRLMRRVIRHHLGGASLHAWGMTLAGIQSSSRPIAEQ</sequence>
<dbReference type="Pfam" id="PF11967">
    <property type="entry name" value="RecO_N"/>
    <property type="match status" value="1"/>
</dbReference>
<comment type="function">
    <text evidence="1 8">Involved in DNA repair and RecF pathway recombination.</text>
</comment>
<evidence type="ECO:0000256" key="1">
    <source>
        <dbReference type="ARBA" id="ARBA00003065"/>
    </source>
</evidence>
<dbReference type="Proteomes" id="UP000076830">
    <property type="component" value="Chromosome"/>
</dbReference>
<dbReference type="NCBIfam" id="TIGR00613">
    <property type="entry name" value="reco"/>
    <property type="match status" value="1"/>
</dbReference>
<dbReference type="Gene3D" id="1.20.1440.120">
    <property type="entry name" value="Recombination protein O, C-terminal domain"/>
    <property type="match status" value="1"/>
</dbReference>